<name>A0A8T2K3D1_9PIPI</name>
<dbReference type="EMBL" id="JAACNH010000002">
    <property type="protein sequence ID" value="KAG8450140.1"/>
    <property type="molecule type" value="Genomic_DNA"/>
</dbReference>
<protein>
    <submittedName>
        <fullName evidence="1">Uncharacterized protein</fullName>
    </submittedName>
</protein>
<sequence>MLFIIVSHNKTFLWLFLYILAYYKLANPRACRHSINSPVTGSWIMSHVHVDGPVSVHIDRFILVYRILYPGGGGFSKLICMEFLLVPVFSLHATLYIVINVE</sequence>
<dbReference type="AlphaFoldDB" id="A0A8T2K3D1"/>
<evidence type="ECO:0000313" key="2">
    <source>
        <dbReference type="Proteomes" id="UP000812440"/>
    </source>
</evidence>
<gene>
    <name evidence="1" type="ORF">GDO86_002678</name>
</gene>
<organism evidence="1 2">
    <name type="scientific">Hymenochirus boettgeri</name>
    <name type="common">Congo dwarf clawed frog</name>
    <dbReference type="NCBI Taxonomy" id="247094"/>
    <lineage>
        <taxon>Eukaryota</taxon>
        <taxon>Metazoa</taxon>
        <taxon>Chordata</taxon>
        <taxon>Craniata</taxon>
        <taxon>Vertebrata</taxon>
        <taxon>Euteleostomi</taxon>
        <taxon>Amphibia</taxon>
        <taxon>Batrachia</taxon>
        <taxon>Anura</taxon>
        <taxon>Pipoidea</taxon>
        <taxon>Pipidae</taxon>
        <taxon>Pipinae</taxon>
        <taxon>Hymenochirus</taxon>
    </lineage>
</organism>
<evidence type="ECO:0000313" key="1">
    <source>
        <dbReference type="EMBL" id="KAG8450140.1"/>
    </source>
</evidence>
<proteinExistence type="predicted"/>
<dbReference type="Proteomes" id="UP000812440">
    <property type="component" value="Chromosome 2"/>
</dbReference>
<accession>A0A8T2K3D1</accession>
<comment type="caution">
    <text evidence="1">The sequence shown here is derived from an EMBL/GenBank/DDBJ whole genome shotgun (WGS) entry which is preliminary data.</text>
</comment>
<keyword evidence="2" id="KW-1185">Reference proteome</keyword>
<reference evidence="1" key="1">
    <citation type="thesis" date="2020" institute="ProQuest LLC" country="789 East Eisenhower Parkway, Ann Arbor, MI, USA">
        <title>Comparative Genomics and Chromosome Evolution.</title>
        <authorList>
            <person name="Mudd A.B."/>
        </authorList>
    </citation>
    <scope>NUCLEOTIDE SEQUENCE</scope>
    <source>
        <strain evidence="1">Female2</strain>
        <tissue evidence="1">Blood</tissue>
    </source>
</reference>